<evidence type="ECO:0000256" key="4">
    <source>
        <dbReference type="ARBA" id="ARBA00022729"/>
    </source>
</evidence>
<keyword evidence="3" id="KW-0309">Germination</keyword>
<evidence type="ECO:0000256" key="8">
    <source>
        <dbReference type="SAM" id="SignalP"/>
    </source>
</evidence>
<keyword evidence="5" id="KW-0472">Membrane</keyword>
<dbReference type="Pfam" id="PF25198">
    <property type="entry name" value="Spore_GerAC_N"/>
    <property type="match status" value="1"/>
</dbReference>
<comment type="subcellular location">
    <subcellularLocation>
        <location evidence="1">Membrane</location>
        <topology evidence="1">Lipid-anchor</topology>
    </subcellularLocation>
</comment>
<sequence length="380" mass="42882">MKAFRIGFAALLLLLLPGCWNSKDIQNMAYITAIGLDYEGGKYTAYVQVLNFNNVARVESMEVGKEIPVWVGSGTGTSIAEALGSLNATSQLRIFWGHVKAIVCTERMMKMGMREAYNAINRYREIRYNILVYGTKEKLTDILTQQSLLNLSPLDTIMFTPGQLYSQRSSILPIYGNQFIRQVNEPGEAAMLPSIGIDRGHWREDKAGRAMFRITGAYFFDGAKMKTWMSEEELLGARWTQRKLVRTHVNVPNRGKPAATVVLIKPRYSVNPVVQGKDVKFDVQVKVQGYLDELLQDAAISRIEKETAAVVESELRATYGFGVDKGCDVLKLGEVLYRNDPRLFRELHRDGAFFLKRSSLRDIEVKVRLTNTGKYKGRTG</sequence>
<evidence type="ECO:0000313" key="11">
    <source>
        <dbReference type="EMBL" id="MBB6694955.1"/>
    </source>
</evidence>
<evidence type="ECO:0000256" key="7">
    <source>
        <dbReference type="ARBA" id="ARBA00023288"/>
    </source>
</evidence>
<dbReference type="InterPro" id="IPR046953">
    <property type="entry name" value="Spore_GerAC-like_C"/>
</dbReference>
<protein>
    <submittedName>
        <fullName evidence="11">Ger(X)C family spore germination protein</fullName>
    </submittedName>
</protein>
<dbReference type="InterPro" id="IPR038501">
    <property type="entry name" value="Spore_GerAC_C_sf"/>
</dbReference>
<dbReference type="Proteomes" id="UP000553776">
    <property type="component" value="Unassembled WGS sequence"/>
</dbReference>
<evidence type="ECO:0000256" key="3">
    <source>
        <dbReference type="ARBA" id="ARBA00022544"/>
    </source>
</evidence>
<dbReference type="Gene3D" id="3.30.300.210">
    <property type="entry name" value="Nutrient germinant receptor protein C, domain 3"/>
    <property type="match status" value="1"/>
</dbReference>
<accession>A0A841U332</accession>
<name>A0A841U332_9BACL</name>
<gene>
    <name evidence="11" type="ORF">H7B90_26525</name>
</gene>
<keyword evidence="7" id="KW-0449">Lipoprotein</keyword>
<keyword evidence="6" id="KW-0564">Palmitate</keyword>
<evidence type="ECO:0000259" key="10">
    <source>
        <dbReference type="Pfam" id="PF25198"/>
    </source>
</evidence>
<feature type="domain" description="Spore germination protein N-terminal" evidence="10">
    <location>
        <begin position="21"/>
        <end position="196"/>
    </location>
</feature>
<keyword evidence="4 8" id="KW-0732">Signal</keyword>
<feature type="domain" description="Spore germination GerAC-like C-terminal" evidence="9">
    <location>
        <begin position="216"/>
        <end position="372"/>
    </location>
</feature>
<dbReference type="GO" id="GO:0016020">
    <property type="term" value="C:membrane"/>
    <property type="evidence" value="ECO:0007669"/>
    <property type="project" value="UniProtKB-SubCell"/>
</dbReference>
<dbReference type="PANTHER" id="PTHR35789:SF1">
    <property type="entry name" value="SPORE GERMINATION PROTEIN B3"/>
    <property type="match status" value="1"/>
</dbReference>
<comment type="caution">
    <text evidence="11">The sequence shown here is derived from an EMBL/GenBank/DDBJ whole genome shotgun (WGS) entry which is preliminary data.</text>
</comment>
<dbReference type="EMBL" id="JACJVR010000110">
    <property type="protein sequence ID" value="MBB6694955.1"/>
    <property type="molecule type" value="Genomic_DNA"/>
</dbReference>
<dbReference type="InterPro" id="IPR008844">
    <property type="entry name" value="Spore_GerAC-like"/>
</dbReference>
<organism evidence="11 12">
    <name type="scientific">Cohnella xylanilytica</name>
    <dbReference type="NCBI Taxonomy" id="557555"/>
    <lineage>
        <taxon>Bacteria</taxon>
        <taxon>Bacillati</taxon>
        <taxon>Bacillota</taxon>
        <taxon>Bacilli</taxon>
        <taxon>Bacillales</taxon>
        <taxon>Paenibacillaceae</taxon>
        <taxon>Cohnella</taxon>
    </lineage>
</organism>
<evidence type="ECO:0000256" key="1">
    <source>
        <dbReference type="ARBA" id="ARBA00004635"/>
    </source>
</evidence>
<dbReference type="GO" id="GO:0009847">
    <property type="term" value="P:spore germination"/>
    <property type="evidence" value="ECO:0007669"/>
    <property type="project" value="InterPro"/>
</dbReference>
<evidence type="ECO:0000313" key="12">
    <source>
        <dbReference type="Proteomes" id="UP000553776"/>
    </source>
</evidence>
<dbReference type="InterPro" id="IPR057336">
    <property type="entry name" value="GerAC_N"/>
</dbReference>
<dbReference type="PANTHER" id="PTHR35789">
    <property type="entry name" value="SPORE GERMINATION PROTEIN B3"/>
    <property type="match status" value="1"/>
</dbReference>
<dbReference type="Pfam" id="PF05504">
    <property type="entry name" value="Spore_GerAC"/>
    <property type="match status" value="1"/>
</dbReference>
<evidence type="ECO:0000256" key="6">
    <source>
        <dbReference type="ARBA" id="ARBA00023139"/>
    </source>
</evidence>
<evidence type="ECO:0000259" key="9">
    <source>
        <dbReference type="Pfam" id="PF05504"/>
    </source>
</evidence>
<proteinExistence type="inferred from homology"/>
<dbReference type="AlphaFoldDB" id="A0A841U332"/>
<feature type="signal peptide" evidence="8">
    <location>
        <begin position="1"/>
        <end position="22"/>
    </location>
</feature>
<reference evidence="11 12" key="1">
    <citation type="submission" date="2020-08" db="EMBL/GenBank/DDBJ databases">
        <title>Cohnella phylogeny.</title>
        <authorList>
            <person name="Dunlap C."/>
        </authorList>
    </citation>
    <scope>NUCLEOTIDE SEQUENCE [LARGE SCALE GENOMIC DNA]</scope>
    <source>
        <strain evidence="11 12">DSM 25239</strain>
    </source>
</reference>
<evidence type="ECO:0000256" key="2">
    <source>
        <dbReference type="ARBA" id="ARBA00007886"/>
    </source>
</evidence>
<evidence type="ECO:0000256" key="5">
    <source>
        <dbReference type="ARBA" id="ARBA00023136"/>
    </source>
</evidence>
<dbReference type="RefSeq" id="WP_185138917.1">
    <property type="nucleotide sequence ID" value="NZ_BORM01000018.1"/>
</dbReference>
<keyword evidence="12" id="KW-1185">Reference proteome</keyword>
<dbReference type="NCBIfam" id="TIGR02887">
    <property type="entry name" value="spore_ger_x_C"/>
    <property type="match status" value="1"/>
</dbReference>
<feature type="chain" id="PRO_5039637053" evidence="8">
    <location>
        <begin position="23"/>
        <end position="380"/>
    </location>
</feature>
<comment type="similarity">
    <text evidence="2">Belongs to the GerABKC lipoprotein family.</text>
</comment>